<dbReference type="AlphaFoldDB" id="A0RU97"/>
<accession>A0RU97</accession>
<dbReference type="HOGENOM" id="CLU_1782438_0_0_2"/>
<feature type="region of interest" description="Disordered" evidence="1">
    <location>
        <begin position="59"/>
        <end position="105"/>
    </location>
</feature>
<dbReference type="Proteomes" id="UP000000758">
    <property type="component" value="Chromosome"/>
</dbReference>
<reference evidence="2 3" key="1">
    <citation type="journal article" date="2006" name="Proc. Natl. Acad. Sci. U.S.A.">
        <title>Genomic analysis of the uncultivated marine crenarchaeote Cenarchaeum symbiosum.</title>
        <authorList>
            <person name="Hallam S.J."/>
            <person name="Konstantinidis K.T."/>
            <person name="Putnam N."/>
            <person name="Schleper C."/>
            <person name="Watanabe Y."/>
            <person name="Sugahara J."/>
            <person name="Preston C."/>
            <person name="de la Torre J."/>
            <person name="Richardson P.M."/>
            <person name="DeLong E.F."/>
        </authorList>
    </citation>
    <scope>NUCLEOTIDE SEQUENCE [LARGE SCALE GENOMIC DNA]</scope>
    <source>
        <strain evidence="3">A</strain>
    </source>
</reference>
<feature type="compositionally biased region" description="Polar residues" evidence="1">
    <location>
        <begin position="62"/>
        <end position="73"/>
    </location>
</feature>
<name>A0RU97_CENSY</name>
<keyword evidence="3" id="KW-1185">Reference proteome</keyword>
<proteinExistence type="predicted"/>
<feature type="compositionally biased region" description="Basic and acidic residues" evidence="1">
    <location>
        <begin position="92"/>
        <end position="105"/>
    </location>
</feature>
<evidence type="ECO:0000256" key="1">
    <source>
        <dbReference type="SAM" id="MobiDB-lite"/>
    </source>
</evidence>
<gene>
    <name evidence="2" type="ordered locus">CENSYa_0274</name>
</gene>
<evidence type="ECO:0000313" key="3">
    <source>
        <dbReference type="Proteomes" id="UP000000758"/>
    </source>
</evidence>
<protein>
    <submittedName>
        <fullName evidence="2">Uncharacterized protein</fullName>
    </submittedName>
</protein>
<feature type="region of interest" description="Disordered" evidence="1">
    <location>
        <begin position="126"/>
        <end position="145"/>
    </location>
</feature>
<dbReference type="EnsemblBacteria" id="ABK76914">
    <property type="protein sequence ID" value="ABK76914"/>
    <property type="gene ID" value="CENSYa_0274"/>
</dbReference>
<sequence length="145" mass="16178">MVSFRAASRDIKLTAAPIASDAAIVTVDCTMSLLLRYFTKLARLTNDLILTVEQSEGKYSGMAQNPASRSCKNPETARHQVSRRGKTHLRDRRRDARSESQRDIQRALGMPACACRRWPPETKCRLRSGPGPRAQPAKCKIQQAP</sequence>
<organism evidence="2 3">
    <name type="scientific">Cenarchaeum symbiosum (strain A)</name>
    <dbReference type="NCBI Taxonomy" id="414004"/>
    <lineage>
        <taxon>Archaea</taxon>
        <taxon>Nitrososphaerota</taxon>
        <taxon>Candidatus Cenarchaeales</taxon>
        <taxon>Candidatus Cenarchaeaceae</taxon>
        <taxon>Candidatus Cenarchaeum</taxon>
    </lineage>
</organism>
<dbReference type="STRING" id="414004.CENSYa_0274"/>
<feature type="compositionally biased region" description="Basic residues" evidence="1">
    <location>
        <begin position="80"/>
        <end position="91"/>
    </location>
</feature>
<dbReference type="EMBL" id="DP000238">
    <property type="protein sequence ID" value="ABK76914.1"/>
    <property type="molecule type" value="Genomic_DNA"/>
</dbReference>
<dbReference type="KEGG" id="csy:CENSYa_0274"/>
<evidence type="ECO:0000313" key="2">
    <source>
        <dbReference type="EMBL" id="ABK76914.1"/>
    </source>
</evidence>